<dbReference type="KEGG" id="bbae:FRD01_12135"/>
<protein>
    <submittedName>
        <fullName evidence="2">Uncharacterized protein</fullName>
    </submittedName>
</protein>
<organism evidence="2 3">
    <name type="scientific">Microvenator marinus</name>
    <dbReference type="NCBI Taxonomy" id="2600177"/>
    <lineage>
        <taxon>Bacteria</taxon>
        <taxon>Deltaproteobacteria</taxon>
        <taxon>Bradymonadales</taxon>
        <taxon>Microvenatoraceae</taxon>
        <taxon>Microvenator</taxon>
    </lineage>
</organism>
<reference evidence="2 3" key="1">
    <citation type="submission" date="2019-08" db="EMBL/GenBank/DDBJ databases">
        <authorList>
            <person name="Liang Q."/>
        </authorList>
    </citation>
    <scope>NUCLEOTIDE SEQUENCE [LARGE SCALE GENOMIC DNA]</scope>
    <source>
        <strain evidence="2 3">V1718</strain>
    </source>
</reference>
<dbReference type="AlphaFoldDB" id="A0A5B8XRN6"/>
<feature type="region of interest" description="Disordered" evidence="1">
    <location>
        <begin position="56"/>
        <end position="77"/>
    </location>
</feature>
<dbReference type="Proteomes" id="UP000321595">
    <property type="component" value="Chromosome"/>
</dbReference>
<gene>
    <name evidence="2" type="ORF">FRD01_12135</name>
</gene>
<accession>A0A5B8XRN6</accession>
<evidence type="ECO:0000256" key="1">
    <source>
        <dbReference type="SAM" id="MobiDB-lite"/>
    </source>
</evidence>
<dbReference type="RefSeq" id="WP_146959985.1">
    <property type="nucleotide sequence ID" value="NZ_CP042467.1"/>
</dbReference>
<proteinExistence type="predicted"/>
<sequence length="77" mass="9009">MVDEKLWQEDPEKAARLAFMELQLVWEEQVDEGEYLGIPNFDLSLRGCSPYSHVEDTCGSKTVQTRPSEKNEKWRAY</sequence>
<keyword evidence="3" id="KW-1185">Reference proteome</keyword>
<evidence type="ECO:0000313" key="2">
    <source>
        <dbReference type="EMBL" id="QED27971.1"/>
    </source>
</evidence>
<evidence type="ECO:0000313" key="3">
    <source>
        <dbReference type="Proteomes" id="UP000321595"/>
    </source>
</evidence>
<feature type="compositionally biased region" description="Basic and acidic residues" evidence="1">
    <location>
        <begin position="67"/>
        <end position="77"/>
    </location>
</feature>
<name>A0A5B8XRN6_9DELT</name>
<dbReference type="EMBL" id="CP042467">
    <property type="protein sequence ID" value="QED27971.1"/>
    <property type="molecule type" value="Genomic_DNA"/>
</dbReference>